<evidence type="ECO:0000313" key="2">
    <source>
        <dbReference type="EMBL" id="TKA66115.1"/>
    </source>
</evidence>
<evidence type="ECO:0000313" key="3">
    <source>
        <dbReference type="Proteomes" id="UP000309340"/>
    </source>
</evidence>
<dbReference type="AlphaFoldDB" id="A0A4U0WWF1"/>
<name>A0A4U0WWF1_9PEZI</name>
<comment type="caution">
    <text evidence="2">The sequence shown here is derived from an EMBL/GenBank/DDBJ whole genome shotgun (WGS) entry which is preliminary data.</text>
</comment>
<proteinExistence type="predicted"/>
<evidence type="ECO:0000256" key="1">
    <source>
        <dbReference type="SAM" id="MobiDB-lite"/>
    </source>
</evidence>
<sequence length="353" mass="40052">MPRVKRPLTEVDPNIDHEGDANKRLAAVLDARKSEKNPSPNMVALNAKERNEYICIDQPFWEFKEEHQALDEFRGDANPPRKLRQAWIKESERASTGRKWAKSAIECPGWNGVMMKEAWVQFDLLRRKSSYCDPFYFPTLDFYSHYHNWGINDLLDSQMVAFDAAYVRNDLDQMWCVVTAIAHWLSSEEGSFGKAVVVTLIGTDDGDGVCERVRVAGGMSLTALDAVDYAGEMKATSRFRDLGLVISLWLNWLWGLEKYGVGDDGECEWRKSVAVTSYKNVKALKRSGAKPGRWEWPKTFASLRGGDEEFGEGEHYDITKLSREESAGMSDDGKDPLGDVPEEHLLNSPLLFR</sequence>
<keyword evidence="3" id="KW-1185">Reference proteome</keyword>
<dbReference type="EMBL" id="NAJQ01000673">
    <property type="protein sequence ID" value="TKA66115.1"/>
    <property type="molecule type" value="Genomic_DNA"/>
</dbReference>
<protein>
    <submittedName>
        <fullName evidence="2">Uncharacterized protein</fullName>
    </submittedName>
</protein>
<feature type="compositionally biased region" description="Basic and acidic residues" evidence="1">
    <location>
        <begin position="321"/>
        <end position="345"/>
    </location>
</feature>
<accession>A0A4U0WWF1</accession>
<gene>
    <name evidence="2" type="ORF">B0A55_09839</name>
</gene>
<reference evidence="2 3" key="1">
    <citation type="submission" date="2017-03" db="EMBL/GenBank/DDBJ databases">
        <title>Genomes of endolithic fungi from Antarctica.</title>
        <authorList>
            <person name="Coleine C."/>
            <person name="Masonjones S."/>
            <person name="Stajich J.E."/>
        </authorList>
    </citation>
    <scope>NUCLEOTIDE SEQUENCE [LARGE SCALE GENOMIC DNA]</scope>
    <source>
        <strain evidence="2 3">CCFEE 5184</strain>
    </source>
</reference>
<feature type="region of interest" description="Disordered" evidence="1">
    <location>
        <begin position="321"/>
        <end position="353"/>
    </location>
</feature>
<dbReference type="OrthoDB" id="10037289at2759"/>
<organism evidence="2 3">
    <name type="scientific">Friedmanniomyces simplex</name>
    <dbReference type="NCBI Taxonomy" id="329884"/>
    <lineage>
        <taxon>Eukaryota</taxon>
        <taxon>Fungi</taxon>
        <taxon>Dikarya</taxon>
        <taxon>Ascomycota</taxon>
        <taxon>Pezizomycotina</taxon>
        <taxon>Dothideomycetes</taxon>
        <taxon>Dothideomycetidae</taxon>
        <taxon>Mycosphaerellales</taxon>
        <taxon>Teratosphaeriaceae</taxon>
        <taxon>Friedmanniomyces</taxon>
    </lineage>
</organism>
<dbReference type="Proteomes" id="UP000309340">
    <property type="component" value="Unassembled WGS sequence"/>
</dbReference>